<keyword evidence="2" id="KW-1185">Reference proteome</keyword>
<evidence type="ECO:0000313" key="1">
    <source>
        <dbReference type="EMBL" id="AVZ71094.1"/>
    </source>
</evidence>
<reference evidence="1 2" key="1">
    <citation type="submission" date="2018-01" db="EMBL/GenBank/DDBJ databases">
        <title>Complete genome sequence of Streptomyces lunaelactis MM109T, a Ferroverdin A producer isolated from cave moonmilk deposits.</title>
        <authorList>
            <person name="Naome A."/>
            <person name="Martinet L."/>
            <person name="Maciejewska M."/>
            <person name="Anderssen S."/>
            <person name="Adam D."/>
            <person name="Tenconi E."/>
            <person name="Deflandre B."/>
            <person name="Arguelles-Arias A."/>
            <person name="Calusinska M."/>
            <person name="Copieters W."/>
            <person name="Karim L."/>
            <person name="Hanikenne M."/>
            <person name="Baurain D."/>
            <person name="van Wezel G."/>
            <person name="Smargiasso N."/>
            <person name="de Pauw E."/>
            <person name="Delfosse P."/>
            <person name="Rigali S."/>
        </authorList>
    </citation>
    <scope>NUCLEOTIDE SEQUENCE [LARGE SCALE GENOMIC DNA]</scope>
    <source>
        <strain evidence="1 2">MM109</strain>
    </source>
</reference>
<protein>
    <submittedName>
        <fullName evidence="1">Uncharacterized protein</fullName>
    </submittedName>
</protein>
<dbReference type="OrthoDB" id="4303241at2"/>
<name>A0A2R4SW64_9ACTN</name>
<dbReference type="KEGG" id="slk:SLUN_01360"/>
<dbReference type="RefSeq" id="WP_108146790.1">
    <property type="nucleotide sequence ID" value="NZ_CP026304.1"/>
</dbReference>
<organism evidence="1 2">
    <name type="scientific">Streptomyces lunaelactis</name>
    <dbReference type="NCBI Taxonomy" id="1535768"/>
    <lineage>
        <taxon>Bacteria</taxon>
        <taxon>Bacillati</taxon>
        <taxon>Actinomycetota</taxon>
        <taxon>Actinomycetes</taxon>
        <taxon>Kitasatosporales</taxon>
        <taxon>Streptomycetaceae</taxon>
        <taxon>Streptomyces</taxon>
    </lineage>
</organism>
<dbReference type="AlphaFoldDB" id="A0A2R4SW64"/>
<sequence length="428" mass="47857">MSIRITMPTEEQLAPGPLRDLISGLHRLYLDAGTPASRQISSAIEKDGGARGAPSHETVSAILRRPTQVPRWENIQSMVRTLAAWSHRRPDVDAEVSRFHQLWQTAELAPAAEADTAPPWLTDPSAYARPLPKAMDAVSEPHRIVALLEQMDNEAQDHLLPPLAAALWRPERSATYCIEVMDEFSGKGRPRLARTVLAAGALSRQFLSLSLELRARGRDEADEVLDIAHRHMPLLQVWEYGVALTTVSQGTVDTSRARPRFEDMTRHRPPSEIVELLKTHELQRPPLGRQELADTLLTAIAATYGEEQLLDLTELMRDAGLAVFVSRLWRSIAEERKPLAPLLLALRETGRSWESTAVLRRLVPELPTPRYRADTTSRATRMQGVLEELPKAGLYEEMEALLQIIAGYVRSLDSPDDGYLALLNAFRL</sequence>
<dbReference type="EMBL" id="CP026304">
    <property type="protein sequence ID" value="AVZ71094.1"/>
    <property type="molecule type" value="Genomic_DNA"/>
</dbReference>
<gene>
    <name evidence="1" type="ORF">SLUN_01360</name>
</gene>
<dbReference type="Proteomes" id="UP000244201">
    <property type="component" value="Chromosome"/>
</dbReference>
<dbReference type="GeneID" id="55653937"/>
<evidence type="ECO:0000313" key="2">
    <source>
        <dbReference type="Proteomes" id="UP000244201"/>
    </source>
</evidence>
<proteinExistence type="predicted"/>
<accession>A0A2R4SW64</accession>